<dbReference type="CDD" id="cd02869">
    <property type="entry name" value="PseudoU_synth_RluA_like"/>
    <property type="match status" value="1"/>
</dbReference>
<accession>A0A5C6DHR3</accession>
<dbReference type="PANTHER" id="PTHR21600">
    <property type="entry name" value="MITOCHONDRIAL RNA PSEUDOURIDINE SYNTHASE"/>
    <property type="match status" value="1"/>
</dbReference>
<evidence type="ECO:0000313" key="3">
    <source>
        <dbReference type="EMBL" id="TWU36208.1"/>
    </source>
</evidence>
<dbReference type="InterPro" id="IPR006224">
    <property type="entry name" value="PsdUridine_synth_RluA-like_CS"/>
</dbReference>
<comment type="similarity">
    <text evidence="1">Belongs to the pseudouridine synthase RluA family.</text>
</comment>
<evidence type="ECO:0000259" key="2">
    <source>
        <dbReference type="Pfam" id="PF00849"/>
    </source>
</evidence>
<dbReference type="AlphaFoldDB" id="A0A5C6DHR3"/>
<dbReference type="OrthoDB" id="9784108at2"/>
<protein>
    <submittedName>
        <fullName evidence="3">Ribosomal large subunit pseudouridine synthase A</fullName>
        <ecNumber evidence="3">5.4.99.28</ecNumber>
    </submittedName>
</protein>
<dbReference type="InterPro" id="IPR020103">
    <property type="entry name" value="PsdUridine_synth_cat_dom_sf"/>
</dbReference>
<organism evidence="3 4">
    <name type="scientific">Novipirellula artificiosorum</name>
    <dbReference type="NCBI Taxonomy" id="2528016"/>
    <lineage>
        <taxon>Bacteria</taxon>
        <taxon>Pseudomonadati</taxon>
        <taxon>Planctomycetota</taxon>
        <taxon>Planctomycetia</taxon>
        <taxon>Pirellulales</taxon>
        <taxon>Pirellulaceae</taxon>
        <taxon>Novipirellula</taxon>
    </lineage>
</organism>
<gene>
    <name evidence="3" type="primary">rluA_2</name>
    <name evidence="3" type="ORF">Poly41_39620</name>
</gene>
<dbReference type="GO" id="GO:0160151">
    <property type="term" value="F:tRNA pseudouridine(32) synthase activity"/>
    <property type="evidence" value="ECO:0007669"/>
    <property type="project" value="UniProtKB-EC"/>
</dbReference>
<feature type="domain" description="Pseudouridine synthase RsuA/RluA-like" evidence="2">
    <location>
        <begin position="19"/>
        <end position="169"/>
    </location>
</feature>
<dbReference type="PANTHER" id="PTHR21600:SF87">
    <property type="entry name" value="RNA PSEUDOURIDYLATE SYNTHASE DOMAIN-CONTAINING PROTEIN 1"/>
    <property type="match status" value="1"/>
</dbReference>
<dbReference type="PROSITE" id="PS01129">
    <property type="entry name" value="PSI_RLU"/>
    <property type="match status" value="1"/>
</dbReference>
<evidence type="ECO:0000256" key="1">
    <source>
        <dbReference type="ARBA" id="ARBA00010876"/>
    </source>
</evidence>
<dbReference type="Pfam" id="PF00849">
    <property type="entry name" value="PseudoU_synth_2"/>
    <property type="match status" value="1"/>
</dbReference>
<evidence type="ECO:0000313" key="4">
    <source>
        <dbReference type="Proteomes" id="UP000319143"/>
    </source>
</evidence>
<dbReference type="RefSeq" id="WP_146528223.1">
    <property type="nucleotide sequence ID" value="NZ_SJPV01000006.1"/>
</dbReference>
<dbReference type="EMBL" id="SJPV01000006">
    <property type="protein sequence ID" value="TWU36208.1"/>
    <property type="molecule type" value="Genomic_DNA"/>
</dbReference>
<proteinExistence type="inferred from homology"/>
<dbReference type="GO" id="GO:0000455">
    <property type="term" value="P:enzyme-directed rRNA pseudouridine synthesis"/>
    <property type="evidence" value="ECO:0007669"/>
    <property type="project" value="TreeGrafter"/>
</dbReference>
<dbReference type="InterPro" id="IPR050188">
    <property type="entry name" value="RluA_PseudoU_synthase"/>
</dbReference>
<name>A0A5C6DHR3_9BACT</name>
<keyword evidence="3" id="KW-0413">Isomerase</keyword>
<dbReference type="SUPFAM" id="SSF55120">
    <property type="entry name" value="Pseudouridine synthase"/>
    <property type="match status" value="1"/>
</dbReference>
<dbReference type="InterPro" id="IPR006145">
    <property type="entry name" value="PsdUridine_synth_RsuA/RluA"/>
</dbReference>
<comment type="caution">
    <text evidence="3">The sequence shown here is derived from an EMBL/GenBank/DDBJ whole genome shotgun (WGS) entry which is preliminary data.</text>
</comment>
<reference evidence="3 4" key="1">
    <citation type="submission" date="2019-02" db="EMBL/GenBank/DDBJ databases">
        <title>Deep-cultivation of Planctomycetes and their phenomic and genomic characterization uncovers novel biology.</title>
        <authorList>
            <person name="Wiegand S."/>
            <person name="Jogler M."/>
            <person name="Boedeker C."/>
            <person name="Pinto D."/>
            <person name="Vollmers J."/>
            <person name="Rivas-Marin E."/>
            <person name="Kohn T."/>
            <person name="Peeters S.H."/>
            <person name="Heuer A."/>
            <person name="Rast P."/>
            <person name="Oberbeckmann S."/>
            <person name="Bunk B."/>
            <person name="Jeske O."/>
            <person name="Meyerdierks A."/>
            <person name="Storesund J.E."/>
            <person name="Kallscheuer N."/>
            <person name="Luecker S."/>
            <person name="Lage O.M."/>
            <person name="Pohl T."/>
            <person name="Merkel B.J."/>
            <person name="Hornburger P."/>
            <person name="Mueller R.-W."/>
            <person name="Bruemmer F."/>
            <person name="Labrenz M."/>
            <person name="Spormann A.M."/>
            <person name="Op Den Camp H."/>
            <person name="Overmann J."/>
            <person name="Amann R."/>
            <person name="Jetten M.S.M."/>
            <person name="Mascher T."/>
            <person name="Medema M.H."/>
            <person name="Devos D.P."/>
            <person name="Kaster A.-K."/>
            <person name="Ovreas L."/>
            <person name="Rohde M."/>
            <person name="Galperin M.Y."/>
            <person name="Jogler C."/>
        </authorList>
    </citation>
    <scope>NUCLEOTIDE SEQUENCE [LARGE SCALE GENOMIC DNA]</scope>
    <source>
        <strain evidence="3 4">Poly41</strain>
    </source>
</reference>
<sequence length="229" mass="25901">MNRPQSPEPLRIVWDGESMVAIEKPAGVLTQAPKHIDSVERRLREQLAGRSDYVAMVHRLDRGVSGILLVAIRKRVARLLSDQFVTRKVQKKYLAVVSGRPDPSEQVWVDYLRKIPNEARAERCEAMDLDAKRAETHMQWVRDFPDHDCSLLRLTPVTGRMHQLRVQAAKRGHPILGDLTYGGHVNPAVHESLPADRILLHAEAISFHDPRNGARITVECPLEIPTFLG</sequence>
<keyword evidence="4" id="KW-1185">Reference proteome</keyword>
<dbReference type="Proteomes" id="UP000319143">
    <property type="component" value="Unassembled WGS sequence"/>
</dbReference>
<dbReference type="GO" id="GO:0003723">
    <property type="term" value="F:RNA binding"/>
    <property type="evidence" value="ECO:0007669"/>
    <property type="project" value="InterPro"/>
</dbReference>
<dbReference type="EC" id="5.4.99.28" evidence="3"/>
<dbReference type="Gene3D" id="3.30.2350.10">
    <property type="entry name" value="Pseudouridine synthase"/>
    <property type="match status" value="1"/>
</dbReference>